<dbReference type="InterPro" id="IPR051477">
    <property type="entry name" value="Expansin_CellWall"/>
</dbReference>
<evidence type="ECO:0000313" key="3">
    <source>
        <dbReference type="Proteomes" id="UP000660729"/>
    </source>
</evidence>
<dbReference type="InterPro" id="IPR036908">
    <property type="entry name" value="RlpA-like_sf"/>
</dbReference>
<accession>A0A8H6RKM8</accession>
<sequence length="99" mass="10620">MTPYTPGPKDAPGSCGIGADDSQDVVAISHVYFKGKNGNGNPHCGKKVRVKYHGKTVELKIIDLCNACGEHDLDIAIKPFQKLSGVKDGKHGGVNWEFL</sequence>
<dbReference type="PANTHER" id="PTHR31836">
    <property type="match status" value="1"/>
</dbReference>
<keyword evidence="3" id="KW-1185">Reference proteome</keyword>
<dbReference type="SUPFAM" id="SSF50685">
    <property type="entry name" value="Barwin-like endoglucanases"/>
    <property type="match status" value="1"/>
</dbReference>
<proteinExistence type="predicted"/>
<gene>
    <name evidence="2" type="ORF">HII31_05875</name>
</gene>
<dbReference type="Proteomes" id="UP000660729">
    <property type="component" value="Unassembled WGS sequence"/>
</dbReference>
<dbReference type="Gene3D" id="2.40.40.10">
    <property type="entry name" value="RlpA-like domain"/>
    <property type="match status" value="1"/>
</dbReference>
<name>A0A8H6RKM8_9PEZI</name>
<dbReference type="OrthoDB" id="623670at2759"/>
<organism evidence="2 3">
    <name type="scientific">Pseudocercospora fuligena</name>
    <dbReference type="NCBI Taxonomy" id="685502"/>
    <lineage>
        <taxon>Eukaryota</taxon>
        <taxon>Fungi</taxon>
        <taxon>Dikarya</taxon>
        <taxon>Ascomycota</taxon>
        <taxon>Pezizomycotina</taxon>
        <taxon>Dothideomycetes</taxon>
        <taxon>Dothideomycetidae</taxon>
        <taxon>Mycosphaerellales</taxon>
        <taxon>Mycosphaerellaceae</taxon>
        <taxon>Pseudocercospora</taxon>
    </lineage>
</organism>
<reference evidence="2" key="1">
    <citation type="submission" date="2020-04" db="EMBL/GenBank/DDBJ databases">
        <title>Draft genome resource of the tomato pathogen Pseudocercospora fuligena.</title>
        <authorList>
            <person name="Zaccaron A."/>
        </authorList>
    </citation>
    <scope>NUCLEOTIDE SEQUENCE</scope>
    <source>
        <strain evidence="2">PF001</strain>
    </source>
</reference>
<evidence type="ECO:0000256" key="1">
    <source>
        <dbReference type="ARBA" id="ARBA00022729"/>
    </source>
</evidence>
<dbReference type="CDD" id="cd22191">
    <property type="entry name" value="DPBB_RlpA_EXP_N-like"/>
    <property type="match status" value="1"/>
</dbReference>
<comment type="caution">
    <text evidence="2">The sequence shown here is derived from an EMBL/GenBank/DDBJ whole genome shotgun (WGS) entry which is preliminary data.</text>
</comment>
<dbReference type="AlphaFoldDB" id="A0A8H6RKM8"/>
<protein>
    <submittedName>
        <fullName evidence="2">Papain inhibitor</fullName>
    </submittedName>
</protein>
<dbReference type="PANTHER" id="PTHR31836:SF28">
    <property type="entry name" value="SRCR DOMAIN-CONTAINING PROTEIN-RELATED"/>
    <property type="match status" value="1"/>
</dbReference>
<evidence type="ECO:0000313" key="2">
    <source>
        <dbReference type="EMBL" id="KAF7192776.1"/>
    </source>
</evidence>
<dbReference type="EMBL" id="JABCIY010000107">
    <property type="protein sequence ID" value="KAF7192776.1"/>
    <property type="molecule type" value="Genomic_DNA"/>
</dbReference>
<keyword evidence="1" id="KW-0732">Signal</keyword>